<accession>A0A223KU26</accession>
<evidence type="ECO:0000259" key="1">
    <source>
        <dbReference type="Pfam" id="PF18739"/>
    </source>
</evidence>
<keyword evidence="4" id="KW-1185">Reference proteome</keyword>
<dbReference type="Pfam" id="PF18739">
    <property type="entry name" value="HEPN_Apea"/>
    <property type="match status" value="1"/>
</dbReference>
<dbReference type="Pfam" id="PF18862">
    <property type="entry name" value="ApeA_NTD1"/>
    <property type="match status" value="1"/>
</dbReference>
<name>A0A223KU26_9BACI</name>
<dbReference type="STRING" id="1314751.GCA_001591425_00823"/>
<dbReference type="InterPro" id="IPR041223">
    <property type="entry name" value="ApeA_NTD"/>
</dbReference>
<dbReference type="InterPro" id="IPR041229">
    <property type="entry name" value="HEPN_Apea"/>
</dbReference>
<organism evidence="3 4">
    <name type="scientific">Sutcliffiella cohnii</name>
    <dbReference type="NCBI Taxonomy" id="33932"/>
    <lineage>
        <taxon>Bacteria</taxon>
        <taxon>Bacillati</taxon>
        <taxon>Bacillota</taxon>
        <taxon>Bacilli</taxon>
        <taxon>Bacillales</taxon>
        <taxon>Bacillaceae</taxon>
        <taxon>Sutcliffiella</taxon>
    </lineage>
</organism>
<proteinExistence type="predicted"/>
<gene>
    <name evidence="3" type="ORF">BC6307_17855</name>
</gene>
<sequence length="492" mass="58594">MIIKIGVVHMEKQKNELEFGMWKIGKSDFELKGILHLSYESNQFYLELYSDVNISLPHYTDVVYGKTHKGKEFTLYDCSIRGGTSISYAHDYKSKYIFKVHCSYILEGKVFTSDEEIKLKSVNFHLTNFNKWAFQQSIVEVETNDSDGYVIRTKKLEDFIHNNDEFQLSISYVTIPDNENKITTTFNIETFTKITMKFKNPTSLERAHSLIYQFRDFISLCTNLRTYIKYISAVPYFTEERGLDYPIQIYGQVIEFEKKEKISELTKFDEFISLDQIKDNFNICMSNWFQKNEKLKPVIDLYFSTKYHKTSNERHFLNLVQALEAYHRLTKENKVLPYDEHKTKIENILSNVPPEHKDWLKSRLAFSNEPNLHDRLDELLTPKSKSESPYYAARYQNLFILHGKSKLELIRDIKNTRNYNTHFDERLITKALKGEELYQLIALLKSMMEYYLLMELEIDEDLVLDFIWKKVKDIHLRNELIGYYEKNNIKFF</sequence>
<feature type="domain" description="Apea-like HEPN" evidence="1">
    <location>
        <begin position="317"/>
        <end position="461"/>
    </location>
</feature>
<dbReference type="Proteomes" id="UP000215224">
    <property type="component" value="Chromosome"/>
</dbReference>
<evidence type="ECO:0000313" key="3">
    <source>
        <dbReference type="EMBL" id="AST92992.1"/>
    </source>
</evidence>
<evidence type="ECO:0000313" key="4">
    <source>
        <dbReference type="Proteomes" id="UP000215224"/>
    </source>
</evidence>
<dbReference type="EMBL" id="CP018866">
    <property type="protein sequence ID" value="AST92992.1"/>
    <property type="molecule type" value="Genomic_DNA"/>
</dbReference>
<reference evidence="3 4" key="1">
    <citation type="submission" date="2016-12" db="EMBL/GenBank/DDBJ databases">
        <title>The whole genome sequencing and assembly of Bacillus cohnii DSM 6307T strain.</title>
        <authorList>
            <person name="Lee Y.-J."/>
            <person name="Yi H."/>
            <person name="Bahn Y.-S."/>
            <person name="Kim J.F."/>
            <person name="Lee D.-W."/>
        </authorList>
    </citation>
    <scope>NUCLEOTIDE SEQUENCE [LARGE SCALE GENOMIC DNA]</scope>
    <source>
        <strain evidence="3 4">DSM 6307</strain>
    </source>
</reference>
<feature type="domain" description="ApeA N-terminal" evidence="2">
    <location>
        <begin position="20"/>
        <end position="288"/>
    </location>
</feature>
<evidence type="ECO:0000259" key="2">
    <source>
        <dbReference type="Pfam" id="PF18862"/>
    </source>
</evidence>
<dbReference type="KEGG" id="bcoh:BC6307_17855"/>
<protein>
    <submittedName>
        <fullName evidence="3">Uncharacterized protein</fullName>
    </submittedName>
</protein>
<dbReference type="AlphaFoldDB" id="A0A223KU26"/>